<protein>
    <submittedName>
        <fullName evidence="12">Uncharacterized protein</fullName>
    </submittedName>
</protein>
<evidence type="ECO:0000256" key="9">
    <source>
        <dbReference type="ARBA" id="ARBA00023136"/>
    </source>
</evidence>
<evidence type="ECO:0000256" key="10">
    <source>
        <dbReference type="ARBA" id="ARBA00023157"/>
    </source>
</evidence>
<comment type="caution">
    <text evidence="12">The sequence shown here is derived from an EMBL/GenBank/DDBJ whole genome shotgun (WGS) entry which is preliminary data.</text>
</comment>
<evidence type="ECO:0000256" key="5">
    <source>
        <dbReference type="ARBA" id="ARBA00022692"/>
    </source>
</evidence>
<dbReference type="AlphaFoldDB" id="A0A9Q0ESA3"/>
<gene>
    <name evidence="12" type="ORF">NHX12_024178</name>
</gene>
<evidence type="ECO:0000256" key="1">
    <source>
        <dbReference type="ARBA" id="ARBA00004323"/>
    </source>
</evidence>
<dbReference type="OrthoDB" id="10264956at2759"/>
<evidence type="ECO:0000256" key="11">
    <source>
        <dbReference type="ARBA" id="ARBA00023180"/>
    </source>
</evidence>
<dbReference type="GO" id="GO:0097503">
    <property type="term" value="P:sialylation"/>
    <property type="evidence" value="ECO:0007669"/>
    <property type="project" value="TreeGrafter"/>
</dbReference>
<dbReference type="Proteomes" id="UP001148018">
    <property type="component" value="Unassembled WGS sequence"/>
</dbReference>
<name>A0A9Q0ESA3_9TELE</name>
<keyword evidence="3" id="KW-0328">Glycosyltransferase</keyword>
<evidence type="ECO:0000256" key="7">
    <source>
        <dbReference type="ARBA" id="ARBA00022989"/>
    </source>
</evidence>
<evidence type="ECO:0000256" key="2">
    <source>
        <dbReference type="ARBA" id="ARBA00006003"/>
    </source>
</evidence>
<dbReference type="InterPro" id="IPR001675">
    <property type="entry name" value="Glyco_trans_29"/>
</dbReference>
<keyword evidence="4" id="KW-0808">Transferase</keyword>
<organism evidence="12 13">
    <name type="scientific">Muraenolepis orangiensis</name>
    <name type="common">Patagonian moray cod</name>
    <dbReference type="NCBI Taxonomy" id="630683"/>
    <lineage>
        <taxon>Eukaryota</taxon>
        <taxon>Metazoa</taxon>
        <taxon>Chordata</taxon>
        <taxon>Craniata</taxon>
        <taxon>Vertebrata</taxon>
        <taxon>Euteleostomi</taxon>
        <taxon>Actinopterygii</taxon>
        <taxon>Neopterygii</taxon>
        <taxon>Teleostei</taxon>
        <taxon>Neoteleostei</taxon>
        <taxon>Acanthomorphata</taxon>
        <taxon>Zeiogadaria</taxon>
        <taxon>Gadariae</taxon>
        <taxon>Gadiformes</taxon>
        <taxon>Muraenolepidoidei</taxon>
        <taxon>Muraenolepididae</taxon>
        <taxon>Muraenolepis</taxon>
    </lineage>
</organism>
<keyword evidence="11" id="KW-0325">Glycoprotein</keyword>
<keyword evidence="6" id="KW-0735">Signal-anchor</keyword>
<keyword evidence="8" id="KW-0333">Golgi apparatus</keyword>
<evidence type="ECO:0000256" key="3">
    <source>
        <dbReference type="ARBA" id="ARBA00022676"/>
    </source>
</evidence>
<dbReference type="InterPro" id="IPR051757">
    <property type="entry name" value="Beta-gal_alpha2-3_sialyltrans"/>
</dbReference>
<dbReference type="Pfam" id="PF00777">
    <property type="entry name" value="Glyco_transf_29"/>
    <property type="match status" value="2"/>
</dbReference>
<evidence type="ECO:0000313" key="12">
    <source>
        <dbReference type="EMBL" id="KAJ3609662.1"/>
    </source>
</evidence>
<evidence type="ECO:0000313" key="13">
    <source>
        <dbReference type="Proteomes" id="UP001148018"/>
    </source>
</evidence>
<keyword evidence="13" id="KW-1185">Reference proteome</keyword>
<dbReference type="GO" id="GO:0000139">
    <property type="term" value="C:Golgi membrane"/>
    <property type="evidence" value="ECO:0007669"/>
    <property type="project" value="UniProtKB-SubCell"/>
</dbReference>
<keyword evidence="5" id="KW-0812">Transmembrane</keyword>
<evidence type="ECO:0000256" key="4">
    <source>
        <dbReference type="ARBA" id="ARBA00022679"/>
    </source>
</evidence>
<reference evidence="12" key="1">
    <citation type="submission" date="2022-07" db="EMBL/GenBank/DDBJ databases">
        <title>Chromosome-level genome of Muraenolepis orangiensis.</title>
        <authorList>
            <person name="Kim J."/>
        </authorList>
    </citation>
    <scope>NUCLEOTIDE SEQUENCE</scope>
    <source>
        <strain evidence="12">KU_S4_2022</strain>
        <tissue evidence="12">Muscle</tissue>
    </source>
</reference>
<evidence type="ECO:0000256" key="8">
    <source>
        <dbReference type="ARBA" id="ARBA00023034"/>
    </source>
</evidence>
<dbReference type="PANTHER" id="PTHR46032:SF6">
    <property type="entry name" value="CMP-N-ACETYLNEURAMINATE-BETA-GALACTOSAMIDE-ALPHA-2,3-SIALYLTRANSFERASE 1"/>
    <property type="match status" value="1"/>
</dbReference>
<keyword evidence="9" id="KW-0472">Membrane</keyword>
<proteinExistence type="inferred from homology"/>
<dbReference type="FunFam" id="3.90.1480.20:FF:000015">
    <property type="entry name" value="Lactosylceramide alpha-2,3-sialyltransferase"/>
    <property type="match status" value="1"/>
</dbReference>
<evidence type="ECO:0000256" key="6">
    <source>
        <dbReference type="ARBA" id="ARBA00022968"/>
    </source>
</evidence>
<keyword evidence="10" id="KW-1015">Disulfide bond</keyword>
<sequence>MTCFSFSIHQTLQRDTGDLGTFRRVVDQVFKRFPDGQGFFMDPGPRRCRSCSVVGNSGNLQSSHYGSVIDFSDVVFSTYQSVKAKIKANKDLVMILNPEFMKYVYEIWLANNGSYPSTGFLGLMLAMHICDEVSVFGFGVDQNGNWRHYWEELKDKTLGTGVHSGKEEYKLIETFAAKGKITFFPGR</sequence>
<dbReference type="GO" id="GO:0003836">
    <property type="term" value="F:beta-galactoside (CMP) alpha-2,3-sialyltransferase activity"/>
    <property type="evidence" value="ECO:0007669"/>
    <property type="project" value="TreeGrafter"/>
</dbReference>
<comment type="subcellular location">
    <subcellularLocation>
        <location evidence="1">Golgi apparatus membrane</location>
        <topology evidence="1">Single-pass type II membrane protein</topology>
    </subcellularLocation>
</comment>
<dbReference type="InterPro" id="IPR038578">
    <property type="entry name" value="GT29-like_sf"/>
</dbReference>
<dbReference type="PANTHER" id="PTHR46032">
    <property type="entry name" value="ALPHA-2,3-SIALYLTRANSFERASE ST3GAL I ISOFORM X1"/>
    <property type="match status" value="1"/>
</dbReference>
<dbReference type="Gene3D" id="3.90.1480.20">
    <property type="entry name" value="Glycosyl transferase family 29"/>
    <property type="match status" value="2"/>
</dbReference>
<comment type="similarity">
    <text evidence="2">Belongs to the glycosyltransferase 29 family.</text>
</comment>
<keyword evidence="7" id="KW-1133">Transmembrane helix</keyword>
<accession>A0A9Q0ESA3</accession>
<dbReference type="EMBL" id="JANIIK010000039">
    <property type="protein sequence ID" value="KAJ3609662.1"/>
    <property type="molecule type" value="Genomic_DNA"/>
</dbReference>